<feature type="domain" description="DUF559" evidence="1">
    <location>
        <begin position="196"/>
        <end position="274"/>
    </location>
</feature>
<evidence type="ECO:0000313" key="2">
    <source>
        <dbReference type="EMBL" id="NYE20124.1"/>
    </source>
</evidence>
<dbReference type="InterPro" id="IPR007569">
    <property type="entry name" value="DUF559"/>
</dbReference>
<reference evidence="2 3" key="1">
    <citation type="submission" date="2020-07" db="EMBL/GenBank/DDBJ databases">
        <title>Sequencing the genomes of 1000 actinobacteria strains.</title>
        <authorList>
            <person name="Klenk H.-P."/>
        </authorList>
    </citation>
    <scope>NUCLEOTIDE SEQUENCE [LARGE SCALE GENOMIC DNA]</scope>
    <source>
        <strain evidence="2 3">DSM 24662</strain>
    </source>
</reference>
<evidence type="ECO:0000259" key="1">
    <source>
        <dbReference type="Pfam" id="PF04480"/>
    </source>
</evidence>
<sequence>MASGERVIDWLAHRGGVAHTAEARARGFSGRAIADAVDAGVRRVRRSWLVSPGAAPQVVAAIAGGGRGSCVTAARRSGLRVPDHEDEVHIAVKPTASRVGDAERLAVHWAVGPVPVAKYATEDPIVNVLFHVARCLPREDALTVWESSLNKELIDRRMLTRIEWGSTHAAALAELASSLSDSGLDTLFLARFSAFGLALRQQVLLDGRRVDFLIGDRLVVQLDGFAHHSSPKDRRRDIEADARLALLGFTVLRFDWKQVVHEWPRVEQTVLTAVAQGLHRAA</sequence>
<evidence type="ECO:0000313" key="3">
    <source>
        <dbReference type="Proteomes" id="UP000576969"/>
    </source>
</evidence>
<comment type="caution">
    <text evidence="2">The sequence shown here is derived from an EMBL/GenBank/DDBJ whole genome shotgun (WGS) entry which is preliminary data.</text>
</comment>
<keyword evidence="2" id="KW-0540">Nuclease</keyword>
<protein>
    <submittedName>
        <fullName evidence="2">Very-short-patch-repair endonuclease</fullName>
    </submittedName>
</protein>
<dbReference type="Pfam" id="PF04480">
    <property type="entry name" value="DUF559"/>
    <property type="match status" value="1"/>
</dbReference>
<gene>
    <name evidence="2" type="ORF">BJ991_002152</name>
</gene>
<name>A0A7Y9KLT9_9MICO</name>
<dbReference type="AlphaFoldDB" id="A0A7Y9KLT9"/>
<proteinExistence type="predicted"/>
<dbReference type="SUPFAM" id="SSF52980">
    <property type="entry name" value="Restriction endonuclease-like"/>
    <property type="match status" value="1"/>
</dbReference>
<dbReference type="EMBL" id="JACCBV010000001">
    <property type="protein sequence ID" value="NYE20124.1"/>
    <property type="molecule type" value="Genomic_DNA"/>
</dbReference>
<dbReference type="Proteomes" id="UP000576969">
    <property type="component" value="Unassembled WGS sequence"/>
</dbReference>
<dbReference type="Gene3D" id="3.40.960.10">
    <property type="entry name" value="VSR Endonuclease"/>
    <property type="match status" value="1"/>
</dbReference>
<accession>A0A7Y9KLT9</accession>
<keyword evidence="2" id="KW-0255">Endonuclease</keyword>
<keyword evidence="2" id="KW-0378">Hydrolase</keyword>
<dbReference type="InterPro" id="IPR011335">
    <property type="entry name" value="Restrct_endonuc-II-like"/>
</dbReference>
<organism evidence="2 3">
    <name type="scientific">Microbacterium immunditiarum</name>
    <dbReference type="NCBI Taxonomy" id="337480"/>
    <lineage>
        <taxon>Bacteria</taxon>
        <taxon>Bacillati</taxon>
        <taxon>Actinomycetota</taxon>
        <taxon>Actinomycetes</taxon>
        <taxon>Micrococcales</taxon>
        <taxon>Microbacteriaceae</taxon>
        <taxon>Microbacterium</taxon>
    </lineage>
</organism>
<keyword evidence="3" id="KW-1185">Reference proteome</keyword>
<dbReference type="GO" id="GO:0004519">
    <property type="term" value="F:endonuclease activity"/>
    <property type="evidence" value="ECO:0007669"/>
    <property type="project" value="UniProtKB-KW"/>
</dbReference>
<dbReference type="RefSeq" id="WP_179489845.1">
    <property type="nucleotide sequence ID" value="NZ_JACCBV010000001.1"/>
</dbReference>